<dbReference type="SMART" id="SM00156">
    <property type="entry name" value="PP2Ac"/>
    <property type="match status" value="1"/>
</dbReference>
<dbReference type="InterPro" id="IPR004843">
    <property type="entry name" value="Calcineurin-like_PHP"/>
</dbReference>
<dbReference type="PRINTS" id="PR00114">
    <property type="entry name" value="STPHPHTASE"/>
</dbReference>
<evidence type="ECO:0000259" key="3">
    <source>
        <dbReference type="PROSITE" id="PS00125"/>
    </source>
</evidence>
<dbReference type="FunCoup" id="E3CU01">
    <property type="interactions" value="216"/>
</dbReference>
<dbReference type="CTD" id="8581927"/>
<feature type="domain" description="Serine/threonine specific protein phosphatases" evidence="3">
    <location>
        <begin position="243"/>
        <end position="248"/>
    </location>
</feature>
<dbReference type="PROSITE" id="PS00125">
    <property type="entry name" value="SER_THR_PHOSPHATASE"/>
    <property type="match status" value="1"/>
</dbReference>
<evidence type="ECO:0000313" key="5">
    <source>
        <dbReference type="Proteomes" id="UP000008549"/>
    </source>
</evidence>
<feature type="compositionally biased region" description="Low complexity" evidence="2">
    <location>
        <begin position="44"/>
        <end position="54"/>
    </location>
</feature>
<dbReference type="InterPro" id="IPR050341">
    <property type="entry name" value="PP1_catalytic_subunit"/>
</dbReference>
<evidence type="ECO:0000313" key="4">
    <source>
        <dbReference type="EMBL" id="CBX33008.1"/>
    </source>
</evidence>
<dbReference type="OMA" id="FNSCGAP"/>
<comment type="catalytic activity">
    <reaction evidence="1">
        <text>O-phospho-L-threonyl-[protein] + H2O = L-threonyl-[protein] + phosphate</text>
        <dbReference type="Rhea" id="RHEA:47004"/>
        <dbReference type="Rhea" id="RHEA-COMP:11060"/>
        <dbReference type="Rhea" id="RHEA-COMP:11605"/>
        <dbReference type="ChEBI" id="CHEBI:15377"/>
        <dbReference type="ChEBI" id="CHEBI:30013"/>
        <dbReference type="ChEBI" id="CHEBI:43474"/>
        <dbReference type="ChEBI" id="CHEBI:61977"/>
        <dbReference type="EC" id="3.1.3.16"/>
    </reaction>
</comment>
<evidence type="ECO:0000256" key="2">
    <source>
        <dbReference type="SAM" id="MobiDB-lite"/>
    </source>
</evidence>
<dbReference type="HOGENOM" id="CLU_004962_9_0_1"/>
<accession>E3CU01</accession>
<dbReference type="InParanoid" id="E3CU01"/>
<dbReference type="Pfam" id="PF00149">
    <property type="entry name" value="Metallophos"/>
    <property type="match status" value="1"/>
</dbReference>
<dbReference type="Proteomes" id="UP000008549">
    <property type="component" value="Unassembled WGS sequence"/>
</dbReference>
<comment type="similarity">
    <text evidence="1">Belongs to the PPP phosphatase family.</text>
</comment>
<dbReference type="AlphaFoldDB" id="E3CU01"/>
<keyword evidence="1" id="KW-0378">Hydrolase</keyword>
<proteinExistence type="inferred from homology"/>
<feature type="region of interest" description="Disordered" evidence="2">
    <location>
        <begin position="44"/>
        <end position="85"/>
    </location>
</feature>
<reference evidence="4 5" key="1">
    <citation type="journal article" date="2003" name="PLoS Biol.">
        <title>The genome sequence of Caenorhabditis briggsae: a platform for comparative genomics.</title>
        <authorList>
            <person name="Stein L.D."/>
            <person name="Bao Z."/>
            <person name="Blasiar D."/>
            <person name="Blumenthal T."/>
            <person name="Brent M.R."/>
            <person name="Chen N."/>
            <person name="Chinwalla A."/>
            <person name="Clarke L."/>
            <person name="Clee C."/>
            <person name="Coghlan A."/>
            <person name="Coulson A."/>
            <person name="D'Eustachio P."/>
            <person name="Fitch D.H."/>
            <person name="Fulton L.A."/>
            <person name="Fulton R.E."/>
            <person name="Griffiths-Jones S."/>
            <person name="Harris T.W."/>
            <person name="Hillier L.W."/>
            <person name="Kamath R."/>
            <person name="Kuwabara P.E."/>
            <person name="Mardis E.R."/>
            <person name="Marra M.A."/>
            <person name="Miner T.L."/>
            <person name="Minx P."/>
            <person name="Mullikin J.C."/>
            <person name="Plumb R.W."/>
            <person name="Rogers J."/>
            <person name="Schein J.E."/>
            <person name="Sohrmann M."/>
            <person name="Spieth J."/>
            <person name="Stajich J.E."/>
            <person name="Wei C."/>
            <person name="Willey D."/>
            <person name="Wilson R.K."/>
            <person name="Durbin R."/>
            <person name="Waterston R.H."/>
        </authorList>
    </citation>
    <scope>NUCLEOTIDE SEQUENCE [LARGE SCALE GENOMIC DNA]</scope>
    <source>
        <strain evidence="4 5">AF16</strain>
    </source>
</reference>
<organism evidence="4 5">
    <name type="scientific">Caenorhabditis briggsae</name>
    <dbReference type="NCBI Taxonomy" id="6238"/>
    <lineage>
        <taxon>Eukaryota</taxon>
        <taxon>Metazoa</taxon>
        <taxon>Ecdysozoa</taxon>
        <taxon>Nematoda</taxon>
        <taxon>Chromadorea</taxon>
        <taxon>Rhabditida</taxon>
        <taxon>Rhabditina</taxon>
        <taxon>Rhabditomorpha</taxon>
        <taxon>Rhabditoidea</taxon>
        <taxon>Rhabditidae</taxon>
        <taxon>Peloderinae</taxon>
        <taxon>Caenorhabditis</taxon>
    </lineage>
</organism>
<evidence type="ECO:0000313" key="6">
    <source>
        <dbReference type="WormBase" id="CBG08269"/>
    </source>
</evidence>
<feature type="compositionally biased region" description="Low complexity" evidence="2">
    <location>
        <begin position="157"/>
        <end position="166"/>
    </location>
</feature>
<feature type="compositionally biased region" description="Polar residues" evidence="2">
    <location>
        <begin position="449"/>
        <end position="458"/>
    </location>
</feature>
<sequence length="458" mass="50769">MRSHTTHTHYSITTQGTYHLLLQNNECFESESTTIFHCFTPSTTPSANAPSPATQTPPPPAAPSTIPSATLPTAKPTADTNKEGASDFNQWNITEADEKGFKLSQLIKKLLKQGTAKAVPFEQKDVHILLNRVFKYYTCPPDKKGSSTGPPPPPPGSASATTSVTPPKSPAQPLLELQAPINICGDTHGQYNDLLRIFNSCGAPTKNQYLFLGDYIDRGRHSLEVIILLFALKLAVPKKVHLLRGNHELKAINKNYGFYGELKTRFRCGAGTNTGVAERLYAHFNQVFSYMPLAAIVSKRILCMHGGISPHLRTLDDIRGIGLPLETAKSNPLACDLLWADPEKTANGFEPNKIRAISHIFGKKEVDDLCKRLDIDLIVRAHQVVEYGYAFFADRRLITVFSASRYQDELHNYAAVVIVNRMLELSFVQLKPEEFEKRREEQDKAGGANQEQVTANTN</sequence>
<dbReference type="PANTHER" id="PTHR11668:SF491">
    <property type="entry name" value="SERINE_THREONINE-PROTEIN PHOSPHATASE"/>
    <property type="match status" value="1"/>
</dbReference>
<dbReference type="EC" id="3.1.3.16" evidence="1"/>
<dbReference type="WormBase" id="CBG08269">
    <property type="protein sequence ID" value="CBP43916"/>
    <property type="gene ID" value="WBGene00030094"/>
</dbReference>
<dbReference type="Gene3D" id="3.60.21.10">
    <property type="match status" value="1"/>
</dbReference>
<name>E3CU01_CAEBR</name>
<reference evidence="4 5" key="2">
    <citation type="journal article" date="2011" name="PLoS Genet.">
        <title>Caenorhabditis briggsae recombinant inbred line genotypes reveal inter-strain incompatibility and the evolution of recombination.</title>
        <authorList>
            <person name="Ross J.A."/>
            <person name="Koboldt D.C."/>
            <person name="Staisch J.E."/>
            <person name="Chamberlin H.M."/>
            <person name="Gupta B.P."/>
            <person name="Miller R.D."/>
            <person name="Baird S.E."/>
            <person name="Haag E.S."/>
        </authorList>
    </citation>
    <scope>NUCLEOTIDE SEQUENCE [LARGE SCALE GENOMIC DNA]</scope>
    <source>
        <strain evidence="4 5">AF16</strain>
    </source>
</reference>
<evidence type="ECO:0000256" key="1">
    <source>
        <dbReference type="RuleBase" id="RU004273"/>
    </source>
</evidence>
<dbReference type="InterPro" id="IPR029052">
    <property type="entry name" value="Metallo-depent_PP-like"/>
</dbReference>
<dbReference type="FunFam" id="3.60.21.10:FF:000166">
    <property type="entry name" value="Serine/threonine-protein phosphatase"/>
    <property type="match status" value="1"/>
</dbReference>
<keyword evidence="5" id="KW-1185">Reference proteome</keyword>
<dbReference type="InterPro" id="IPR006186">
    <property type="entry name" value="Ser/Thr-sp_prot-phosphatase"/>
</dbReference>
<protein>
    <recommendedName>
        <fullName evidence="1">Serine/threonine-protein phosphatase</fullName>
        <ecNumber evidence="1">3.1.3.16</ecNumber>
    </recommendedName>
</protein>
<feature type="compositionally biased region" description="Low complexity" evidence="2">
    <location>
        <begin position="63"/>
        <end position="74"/>
    </location>
</feature>
<dbReference type="RefSeq" id="XP_002639933.2">
    <property type="nucleotide sequence ID" value="XM_002639887.2"/>
</dbReference>
<feature type="region of interest" description="Disordered" evidence="2">
    <location>
        <begin position="438"/>
        <end position="458"/>
    </location>
</feature>
<dbReference type="PANTHER" id="PTHR11668">
    <property type="entry name" value="SERINE/THREONINE PROTEIN PHOSPHATASE"/>
    <property type="match status" value="1"/>
</dbReference>
<dbReference type="GO" id="GO:0005634">
    <property type="term" value="C:nucleus"/>
    <property type="evidence" value="ECO:0000318"/>
    <property type="project" value="GO_Central"/>
</dbReference>
<dbReference type="GO" id="GO:0004722">
    <property type="term" value="F:protein serine/threonine phosphatase activity"/>
    <property type="evidence" value="ECO:0000318"/>
    <property type="project" value="GO_Central"/>
</dbReference>
<dbReference type="STRING" id="6238.E3CU01"/>
<feature type="region of interest" description="Disordered" evidence="2">
    <location>
        <begin position="141"/>
        <end position="171"/>
    </location>
</feature>
<dbReference type="SUPFAM" id="SSF56300">
    <property type="entry name" value="Metallo-dependent phosphatases"/>
    <property type="match status" value="1"/>
</dbReference>
<gene>
    <name evidence="4 6" type="ORF">CBG08269</name>
    <name evidence="4" type="ORF">CBG_08269</name>
</gene>
<dbReference type="GeneID" id="8581927"/>
<dbReference type="eggNOG" id="KOG0374">
    <property type="taxonomic scope" value="Eukaryota"/>
</dbReference>
<dbReference type="KEGG" id="cbr:CBG_08269"/>
<dbReference type="EMBL" id="HE601064">
    <property type="protein sequence ID" value="CBX33008.1"/>
    <property type="molecule type" value="Genomic_DNA"/>
</dbReference>
<dbReference type="GO" id="GO:0005737">
    <property type="term" value="C:cytoplasm"/>
    <property type="evidence" value="ECO:0000318"/>
    <property type="project" value="GO_Central"/>
</dbReference>